<organism evidence="2 3">
    <name type="scientific">Fictibacillus marinisediminis</name>
    <dbReference type="NCBI Taxonomy" id="2878389"/>
    <lineage>
        <taxon>Bacteria</taxon>
        <taxon>Bacillati</taxon>
        <taxon>Bacillota</taxon>
        <taxon>Bacilli</taxon>
        <taxon>Bacillales</taxon>
        <taxon>Fictibacillaceae</taxon>
        <taxon>Fictibacillus</taxon>
    </lineage>
</organism>
<sequence length="80" mass="9214">MNVTFSSCDITLTKPSLSCGTSVTGETRRRKRRGVQRTPREKRAAWNGNHLLPDIRSNSLLDSIIFSVKIREFFKKVKIY</sequence>
<evidence type="ECO:0000313" key="3">
    <source>
        <dbReference type="Proteomes" id="UP001139011"/>
    </source>
</evidence>
<dbReference type="AlphaFoldDB" id="A0A9X1XFN9"/>
<proteinExistence type="predicted"/>
<dbReference type="EMBL" id="JAIWJX010000002">
    <property type="protein sequence ID" value="MCK6258758.1"/>
    <property type="molecule type" value="Genomic_DNA"/>
</dbReference>
<comment type="caution">
    <text evidence="2">The sequence shown here is derived from an EMBL/GenBank/DDBJ whole genome shotgun (WGS) entry which is preliminary data.</text>
</comment>
<evidence type="ECO:0000313" key="2">
    <source>
        <dbReference type="EMBL" id="MCK6258758.1"/>
    </source>
</evidence>
<name>A0A9X1XFN9_9BACL</name>
<dbReference type="RefSeq" id="WP_248254000.1">
    <property type="nucleotide sequence ID" value="NZ_JAIWJX010000002.1"/>
</dbReference>
<evidence type="ECO:0000256" key="1">
    <source>
        <dbReference type="SAM" id="MobiDB-lite"/>
    </source>
</evidence>
<reference evidence="2" key="1">
    <citation type="submission" date="2021-09" db="EMBL/GenBank/DDBJ databases">
        <title>Genome analysis of Fictibacillus sp. KIGAM418 isolated from marine sediment.</title>
        <authorList>
            <person name="Seo M.-J."/>
            <person name="Cho E.-S."/>
            <person name="Hwang C.Y."/>
        </authorList>
    </citation>
    <scope>NUCLEOTIDE SEQUENCE</scope>
    <source>
        <strain evidence="2">KIGAM418</strain>
    </source>
</reference>
<accession>A0A9X1XFN9</accession>
<feature type="region of interest" description="Disordered" evidence="1">
    <location>
        <begin position="19"/>
        <end position="42"/>
    </location>
</feature>
<dbReference type="Proteomes" id="UP001139011">
    <property type="component" value="Unassembled WGS sequence"/>
</dbReference>
<protein>
    <submittedName>
        <fullName evidence="2">Uncharacterized protein</fullName>
    </submittedName>
</protein>
<keyword evidence="3" id="KW-1185">Reference proteome</keyword>
<gene>
    <name evidence="2" type="ORF">LCY76_19505</name>
</gene>